<accession>A0A401WCS2</accession>
<dbReference type="PANTHER" id="PTHR35526:SF3">
    <property type="entry name" value="ANTI-SIGMA-F FACTOR RSBW"/>
    <property type="match status" value="1"/>
</dbReference>
<dbReference type="AlphaFoldDB" id="A0A401WCS2"/>
<dbReference type="GO" id="GO:0004674">
    <property type="term" value="F:protein serine/threonine kinase activity"/>
    <property type="evidence" value="ECO:0007669"/>
    <property type="project" value="UniProtKB-KW"/>
</dbReference>
<evidence type="ECO:0000259" key="2">
    <source>
        <dbReference type="Pfam" id="PF13581"/>
    </source>
</evidence>
<name>A0A401WCS2_STREY</name>
<dbReference type="InterPro" id="IPR050267">
    <property type="entry name" value="Anti-sigma-factor_SerPK"/>
</dbReference>
<evidence type="ECO:0000256" key="1">
    <source>
        <dbReference type="ARBA" id="ARBA00022527"/>
    </source>
</evidence>
<sequence>MARVAGTLPRASESAATARRLVHDALFAWGLEDLADDGALVVSELVSNAVQHARSRCIRISVTRPGAARVRISVVDKSTKLPELREPGGGDEDGRGLALVAGLAAAWGADPLPWGKRVWAELHGKERG</sequence>
<gene>
    <name evidence="3" type="ORF">GKJPGBOP_06892</name>
</gene>
<evidence type="ECO:0000313" key="3">
    <source>
        <dbReference type="EMBL" id="GCD47135.1"/>
    </source>
</evidence>
<dbReference type="SUPFAM" id="SSF55874">
    <property type="entry name" value="ATPase domain of HSP90 chaperone/DNA topoisomerase II/histidine kinase"/>
    <property type="match status" value="1"/>
</dbReference>
<dbReference type="InterPro" id="IPR036890">
    <property type="entry name" value="HATPase_C_sf"/>
</dbReference>
<dbReference type="Pfam" id="PF13581">
    <property type="entry name" value="HATPase_c_2"/>
    <property type="match status" value="1"/>
</dbReference>
<keyword evidence="1" id="KW-0723">Serine/threonine-protein kinase</keyword>
<evidence type="ECO:0000313" key="4">
    <source>
        <dbReference type="Proteomes" id="UP000286746"/>
    </source>
</evidence>
<dbReference type="EMBL" id="BHZD01000001">
    <property type="protein sequence ID" value="GCD47135.1"/>
    <property type="molecule type" value="Genomic_DNA"/>
</dbReference>
<protein>
    <recommendedName>
        <fullName evidence="2">Histidine kinase/HSP90-like ATPase domain-containing protein</fullName>
    </recommendedName>
</protein>
<keyword evidence="1" id="KW-0808">Transferase</keyword>
<dbReference type="RefSeq" id="WP_125057316.1">
    <property type="nucleotide sequence ID" value="NZ_BHZD01000001.1"/>
</dbReference>
<dbReference type="InterPro" id="IPR003594">
    <property type="entry name" value="HATPase_dom"/>
</dbReference>
<comment type="caution">
    <text evidence="3">The sequence shown here is derived from an EMBL/GenBank/DDBJ whole genome shotgun (WGS) entry which is preliminary data.</text>
</comment>
<dbReference type="Proteomes" id="UP000286746">
    <property type="component" value="Unassembled WGS sequence"/>
</dbReference>
<keyword evidence="1" id="KW-0418">Kinase</keyword>
<organism evidence="3 4">
    <name type="scientific">Streptomyces paromomycinus</name>
    <name type="common">Streptomyces rimosus subsp. paromomycinus</name>
    <dbReference type="NCBI Taxonomy" id="92743"/>
    <lineage>
        <taxon>Bacteria</taxon>
        <taxon>Bacillati</taxon>
        <taxon>Actinomycetota</taxon>
        <taxon>Actinomycetes</taxon>
        <taxon>Kitasatosporales</taxon>
        <taxon>Streptomycetaceae</taxon>
        <taxon>Streptomyces</taxon>
    </lineage>
</organism>
<keyword evidence="4" id="KW-1185">Reference proteome</keyword>
<proteinExistence type="predicted"/>
<dbReference type="CDD" id="cd16936">
    <property type="entry name" value="HATPase_RsbW-like"/>
    <property type="match status" value="1"/>
</dbReference>
<feature type="domain" description="Histidine kinase/HSP90-like ATPase" evidence="2">
    <location>
        <begin position="11"/>
        <end position="105"/>
    </location>
</feature>
<dbReference type="PANTHER" id="PTHR35526">
    <property type="entry name" value="ANTI-SIGMA-F FACTOR RSBW-RELATED"/>
    <property type="match status" value="1"/>
</dbReference>
<reference evidence="3 4" key="1">
    <citation type="submission" date="2018-11" db="EMBL/GenBank/DDBJ databases">
        <title>Whole genome sequence of Streptomyces paromomycinus NBRC 15454(T).</title>
        <authorList>
            <person name="Komaki H."/>
            <person name="Tamura T."/>
        </authorList>
    </citation>
    <scope>NUCLEOTIDE SEQUENCE [LARGE SCALE GENOMIC DNA]</scope>
    <source>
        <strain evidence="3 4">NBRC 15454</strain>
    </source>
</reference>
<dbReference type="Gene3D" id="3.30.565.10">
    <property type="entry name" value="Histidine kinase-like ATPase, C-terminal domain"/>
    <property type="match status" value="1"/>
</dbReference>